<dbReference type="Pfam" id="PF12937">
    <property type="entry name" value="F-box-like"/>
    <property type="match status" value="1"/>
</dbReference>
<sequence>MAAAAAAADADARGITSIGLEDLPDDVLVQILRRLDGPALASAGCVSSRLRLLSALPSIWQDLCLSTWPTMSLLPSLPSSPRTFFSRAFPFPTAGGTAVGEVVADVLVSVVSLYHRGVLVFSRIFETETKSPWFGYTSFRIDALERHEGHLRLDQPFSPADLELSWLVMDRAAKRVVDVSSRRPVAVDPHWFSGEVQVKFATVAGDCRAAAVASVTCGGHEVRELMMSVEDTDGVYLRGRESLAILGEMMAGGRRGNGMGRLAEEAREKYGEFVGIKKGTKEMTVKREEETPEILWTAAAVSVLCSVCALPVYWWLRGQ</sequence>
<accession>A0A2I0A7Z7</accession>
<keyword evidence="1" id="KW-1133">Transmembrane helix</keyword>
<name>A0A2I0A7Z7_9ASPA</name>
<dbReference type="OrthoDB" id="671172at2759"/>
<dbReference type="AlphaFoldDB" id="A0A2I0A7Z7"/>
<dbReference type="Proteomes" id="UP000236161">
    <property type="component" value="Unassembled WGS sequence"/>
</dbReference>
<dbReference type="STRING" id="1088818.A0A2I0A7Z7"/>
<dbReference type="InterPro" id="IPR036047">
    <property type="entry name" value="F-box-like_dom_sf"/>
</dbReference>
<keyword evidence="4" id="KW-1185">Reference proteome</keyword>
<protein>
    <submittedName>
        <fullName evidence="3">Putative F-box protein</fullName>
    </submittedName>
</protein>
<reference evidence="3 4" key="1">
    <citation type="journal article" date="2017" name="Nature">
        <title>The Apostasia genome and the evolution of orchids.</title>
        <authorList>
            <person name="Zhang G.Q."/>
            <person name="Liu K.W."/>
            <person name="Li Z."/>
            <person name="Lohaus R."/>
            <person name="Hsiao Y.Y."/>
            <person name="Niu S.C."/>
            <person name="Wang J.Y."/>
            <person name="Lin Y.C."/>
            <person name="Xu Q."/>
            <person name="Chen L.J."/>
            <person name="Yoshida K."/>
            <person name="Fujiwara S."/>
            <person name="Wang Z.W."/>
            <person name="Zhang Y.Q."/>
            <person name="Mitsuda N."/>
            <person name="Wang M."/>
            <person name="Liu G.H."/>
            <person name="Pecoraro L."/>
            <person name="Huang H.X."/>
            <person name="Xiao X.J."/>
            <person name="Lin M."/>
            <person name="Wu X.Y."/>
            <person name="Wu W.L."/>
            <person name="Chen Y.Y."/>
            <person name="Chang S.B."/>
            <person name="Sakamoto S."/>
            <person name="Ohme-Takagi M."/>
            <person name="Yagi M."/>
            <person name="Zeng S.J."/>
            <person name="Shen C.Y."/>
            <person name="Yeh C.M."/>
            <person name="Luo Y.B."/>
            <person name="Tsai W.C."/>
            <person name="Van de Peer Y."/>
            <person name="Liu Z.J."/>
        </authorList>
    </citation>
    <scope>NUCLEOTIDE SEQUENCE [LARGE SCALE GENOMIC DNA]</scope>
    <source>
        <strain evidence="4">cv. Shenzhen</strain>
        <tissue evidence="3">Stem</tissue>
    </source>
</reference>
<proteinExistence type="predicted"/>
<dbReference type="InterPro" id="IPR001810">
    <property type="entry name" value="F-box_dom"/>
</dbReference>
<evidence type="ECO:0000259" key="2">
    <source>
        <dbReference type="PROSITE" id="PS50181"/>
    </source>
</evidence>
<keyword evidence="1" id="KW-0472">Membrane</keyword>
<organism evidence="3 4">
    <name type="scientific">Apostasia shenzhenica</name>
    <dbReference type="NCBI Taxonomy" id="1088818"/>
    <lineage>
        <taxon>Eukaryota</taxon>
        <taxon>Viridiplantae</taxon>
        <taxon>Streptophyta</taxon>
        <taxon>Embryophyta</taxon>
        <taxon>Tracheophyta</taxon>
        <taxon>Spermatophyta</taxon>
        <taxon>Magnoliopsida</taxon>
        <taxon>Liliopsida</taxon>
        <taxon>Asparagales</taxon>
        <taxon>Orchidaceae</taxon>
        <taxon>Apostasioideae</taxon>
        <taxon>Apostasia</taxon>
    </lineage>
</organism>
<dbReference type="PANTHER" id="PTHR33736:SF13">
    <property type="entry name" value="OS11G0155100 PROTEIN"/>
    <property type="match status" value="1"/>
</dbReference>
<feature type="transmembrane region" description="Helical" evidence="1">
    <location>
        <begin position="294"/>
        <end position="316"/>
    </location>
</feature>
<dbReference type="EMBL" id="KZ452013">
    <property type="protein sequence ID" value="PKA51683.1"/>
    <property type="molecule type" value="Genomic_DNA"/>
</dbReference>
<keyword evidence="1" id="KW-0812">Transmembrane</keyword>
<dbReference type="Gene3D" id="1.20.1280.50">
    <property type="match status" value="1"/>
</dbReference>
<dbReference type="SMART" id="SM00256">
    <property type="entry name" value="FBOX"/>
    <property type="match status" value="1"/>
</dbReference>
<dbReference type="InterPro" id="IPR045283">
    <property type="entry name" value="AT3G44326-like"/>
</dbReference>
<evidence type="ECO:0000313" key="4">
    <source>
        <dbReference type="Proteomes" id="UP000236161"/>
    </source>
</evidence>
<feature type="domain" description="F-box" evidence="2">
    <location>
        <begin position="17"/>
        <end position="63"/>
    </location>
</feature>
<dbReference type="PROSITE" id="PS50181">
    <property type="entry name" value="FBOX"/>
    <property type="match status" value="1"/>
</dbReference>
<gene>
    <name evidence="3" type="ORF">AXF42_Ash003050</name>
</gene>
<evidence type="ECO:0000256" key="1">
    <source>
        <dbReference type="SAM" id="Phobius"/>
    </source>
</evidence>
<evidence type="ECO:0000313" key="3">
    <source>
        <dbReference type="EMBL" id="PKA51683.1"/>
    </source>
</evidence>
<dbReference type="PANTHER" id="PTHR33736">
    <property type="entry name" value="F-BOX PROTEIN-RELATED"/>
    <property type="match status" value="1"/>
</dbReference>
<dbReference type="SUPFAM" id="SSF81383">
    <property type="entry name" value="F-box domain"/>
    <property type="match status" value="1"/>
</dbReference>